<dbReference type="EMBL" id="OX597832">
    <property type="protein sequence ID" value="CAI9737000.1"/>
    <property type="molecule type" value="Genomic_DNA"/>
</dbReference>
<evidence type="ECO:0000313" key="4">
    <source>
        <dbReference type="Proteomes" id="UP001162480"/>
    </source>
</evidence>
<name>A0AA36FFX1_OCTVU</name>
<evidence type="ECO:0000313" key="3">
    <source>
        <dbReference type="EMBL" id="CAI9737000.1"/>
    </source>
</evidence>
<gene>
    <name evidence="3" type="ORF">OCTVUL_1B005541</name>
</gene>
<proteinExistence type="predicted"/>
<dbReference type="AlphaFoldDB" id="A0AA36FFX1"/>
<feature type="signal peptide" evidence="2">
    <location>
        <begin position="1"/>
        <end position="18"/>
    </location>
</feature>
<sequence>MKAEILLLLFTFPYLSSSAYMSFKENADCSIACGNFSLSCFKQCFTHLKHSFDHCIKYCKYYMKQCDFFCFCIDCKGSLRPPNPRRFVYTKLTKTRLAKSRKPSEEISNLSKPKGKSLK</sequence>
<feature type="chain" id="PRO_5041429696" evidence="2">
    <location>
        <begin position="19"/>
        <end position="119"/>
    </location>
</feature>
<keyword evidence="2" id="KW-0732">Signal</keyword>
<keyword evidence="4" id="KW-1185">Reference proteome</keyword>
<organism evidence="3 4">
    <name type="scientific">Octopus vulgaris</name>
    <name type="common">Common octopus</name>
    <dbReference type="NCBI Taxonomy" id="6645"/>
    <lineage>
        <taxon>Eukaryota</taxon>
        <taxon>Metazoa</taxon>
        <taxon>Spiralia</taxon>
        <taxon>Lophotrochozoa</taxon>
        <taxon>Mollusca</taxon>
        <taxon>Cephalopoda</taxon>
        <taxon>Coleoidea</taxon>
        <taxon>Octopodiformes</taxon>
        <taxon>Octopoda</taxon>
        <taxon>Incirrata</taxon>
        <taxon>Octopodidae</taxon>
        <taxon>Octopus</taxon>
    </lineage>
</organism>
<reference evidence="3" key="1">
    <citation type="submission" date="2023-08" db="EMBL/GenBank/DDBJ databases">
        <authorList>
            <person name="Alioto T."/>
            <person name="Alioto T."/>
            <person name="Gomez Garrido J."/>
        </authorList>
    </citation>
    <scope>NUCLEOTIDE SEQUENCE</scope>
</reference>
<evidence type="ECO:0000256" key="2">
    <source>
        <dbReference type="SAM" id="SignalP"/>
    </source>
</evidence>
<dbReference type="Proteomes" id="UP001162480">
    <property type="component" value="Chromosome 19"/>
</dbReference>
<feature type="region of interest" description="Disordered" evidence="1">
    <location>
        <begin position="98"/>
        <end position="119"/>
    </location>
</feature>
<accession>A0AA36FFX1</accession>
<protein>
    <submittedName>
        <fullName evidence="3">Uncharacterized protein</fullName>
    </submittedName>
</protein>
<evidence type="ECO:0000256" key="1">
    <source>
        <dbReference type="SAM" id="MobiDB-lite"/>
    </source>
</evidence>